<keyword evidence="3" id="KW-1185">Reference proteome</keyword>
<evidence type="ECO:0000256" key="1">
    <source>
        <dbReference type="SAM" id="MobiDB-lite"/>
    </source>
</evidence>
<evidence type="ECO:0008006" key="4">
    <source>
        <dbReference type="Google" id="ProtNLM"/>
    </source>
</evidence>
<evidence type="ECO:0000313" key="2">
    <source>
        <dbReference type="EMBL" id="KAK6759411.1"/>
    </source>
</evidence>
<sequence>MYQSSFCYTASYDSTYVPQLCPAPEIDPREASTPAMLFGIPMPSPVQFYSSFPPNYYQMPAPMPISMSDPTQLPIQPNSIQDLNFSATSYYSSELGNVSGFSQSSRNDSWLEYSQSSIHSGEDVTSEFNDSSGSVEVSKRFAGTFAPSYRGASPVLLYRIPSTDLCYVYNRIRTVDGLKGHYVCRECYLKKKYVPAKVANQRYFTTDPLTAGHICRPKNYAKEMTSRQSAKKRTRGQHNDSGLSNSFPDIS</sequence>
<organism evidence="2 3">
    <name type="scientific">Necator americanus</name>
    <name type="common">Human hookworm</name>
    <dbReference type="NCBI Taxonomy" id="51031"/>
    <lineage>
        <taxon>Eukaryota</taxon>
        <taxon>Metazoa</taxon>
        <taxon>Ecdysozoa</taxon>
        <taxon>Nematoda</taxon>
        <taxon>Chromadorea</taxon>
        <taxon>Rhabditida</taxon>
        <taxon>Rhabditina</taxon>
        <taxon>Rhabditomorpha</taxon>
        <taxon>Strongyloidea</taxon>
        <taxon>Ancylostomatidae</taxon>
        <taxon>Bunostominae</taxon>
        <taxon>Necator</taxon>
    </lineage>
</organism>
<proteinExistence type="predicted"/>
<reference evidence="2 3" key="1">
    <citation type="submission" date="2023-08" db="EMBL/GenBank/DDBJ databases">
        <title>A Necator americanus chromosomal reference genome.</title>
        <authorList>
            <person name="Ilik V."/>
            <person name="Petrzelkova K.J."/>
            <person name="Pardy F."/>
            <person name="Fuh T."/>
            <person name="Niatou-Singa F.S."/>
            <person name="Gouil Q."/>
            <person name="Baker L."/>
            <person name="Ritchie M.E."/>
            <person name="Jex A.R."/>
            <person name="Gazzola D."/>
            <person name="Li H."/>
            <person name="Toshio Fujiwara R."/>
            <person name="Zhan B."/>
            <person name="Aroian R.V."/>
            <person name="Pafco B."/>
            <person name="Schwarz E.M."/>
        </authorList>
    </citation>
    <scope>NUCLEOTIDE SEQUENCE [LARGE SCALE GENOMIC DNA]</scope>
    <source>
        <strain evidence="2 3">Aroian</strain>
        <tissue evidence="2">Whole animal</tissue>
    </source>
</reference>
<comment type="caution">
    <text evidence="2">The sequence shown here is derived from an EMBL/GenBank/DDBJ whole genome shotgun (WGS) entry which is preliminary data.</text>
</comment>
<feature type="compositionally biased region" description="Polar residues" evidence="1">
    <location>
        <begin position="239"/>
        <end position="251"/>
    </location>
</feature>
<dbReference type="EMBL" id="JAVFWL010000006">
    <property type="protein sequence ID" value="KAK6759411.1"/>
    <property type="molecule type" value="Genomic_DNA"/>
</dbReference>
<feature type="region of interest" description="Disordered" evidence="1">
    <location>
        <begin position="222"/>
        <end position="251"/>
    </location>
</feature>
<accession>A0ABR1E9V4</accession>
<protein>
    <recommendedName>
        <fullName evidence="4">GATA-type domain-containing protein</fullName>
    </recommendedName>
</protein>
<gene>
    <name evidence="2" type="primary">Necator_chrX.g21326</name>
    <name evidence="2" type="ORF">RB195_021165</name>
</gene>
<dbReference type="Proteomes" id="UP001303046">
    <property type="component" value="Unassembled WGS sequence"/>
</dbReference>
<evidence type="ECO:0000313" key="3">
    <source>
        <dbReference type="Proteomes" id="UP001303046"/>
    </source>
</evidence>
<name>A0ABR1E9V4_NECAM</name>